<feature type="compositionally biased region" description="Basic residues" evidence="1">
    <location>
        <begin position="81"/>
        <end position="96"/>
    </location>
</feature>
<accession>A0A2K3NR45</accession>
<protein>
    <submittedName>
        <fullName evidence="2">Uncharacterized protein</fullName>
    </submittedName>
</protein>
<reference evidence="2 3" key="1">
    <citation type="journal article" date="2014" name="Am. J. Bot.">
        <title>Genome assembly and annotation for red clover (Trifolium pratense; Fabaceae).</title>
        <authorList>
            <person name="Istvanek J."/>
            <person name="Jaros M."/>
            <person name="Krenek A."/>
            <person name="Repkova J."/>
        </authorList>
    </citation>
    <scope>NUCLEOTIDE SEQUENCE [LARGE SCALE GENOMIC DNA]</scope>
    <source>
        <strain evidence="3">cv. Tatra</strain>
        <tissue evidence="2">Young leaves</tissue>
    </source>
</reference>
<dbReference type="AlphaFoldDB" id="A0A2K3NR45"/>
<reference evidence="2 3" key="2">
    <citation type="journal article" date="2017" name="Front. Plant Sci.">
        <title>Gene Classification and Mining of Molecular Markers Useful in Red Clover (Trifolium pratense) Breeding.</title>
        <authorList>
            <person name="Istvanek J."/>
            <person name="Dluhosova J."/>
            <person name="Dluhos P."/>
            <person name="Patkova L."/>
            <person name="Nedelnik J."/>
            <person name="Repkova J."/>
        </authorList>
    </citation>
    <scope>NUCLEOTIDE SEQUENCE [LARGE SCALE GENOMIC DNA]</scope>
    <source>
        <strain evidence="3">cv. Tatra</strain>
        <tissue evidence="2">Young leaves</tissue>
    </source>
</reference>
<evidence type="ECO:0000313" key="3">
    <source>
        <dbReference type="Proteomes" id="UP000236291"/>
    </source>
</evidence>
<comment type="caution">
    <text evidence="2">The sequence shown here is derived from an EMBL/GenBank/DDBJ whole genome shotgun (WGS) entry which is preliminary data.</text>
</comment>
<proteinExistence type="predicted"/>
<organism evidence="2 3">
    <name type="scientific">Trifolium pratense</name>
    <name type="common">Red clover</name>
    <dbReference type="NCBI Taxonomy" id="57577"/>
    <lineage>
        <taxon>Eukaryota</taxon>
        <taxon>Viridiplantae</taxon>
        <taxon>Streptophyta</taxon>
        <taxon>Embryophyta</taxon>
        <taxon>Tracheophyta</taxon>
        <taxon>Spermatophyta</taxon>
        <taxon>Magnoliopsida</taxon>
        <taxon>eudicotyledons</taxon>
        <taxon>Gunneridae</taxon>
        <taxon>Pentapetalae</taxon>
        <taxon>rosids</taxon>
        <taxon>fabids</taxon>
        <taxon>Fabales</taxon>
        <taxon>Fabaceae</taxon>
        <taxon>Papilionoideae</taxon>
        <taxon>50 kb inversion clade</taxon>
        <taxon>NPAAA clade</taxon>
        <taxon>Hologalegina</taxon>
        <taxon>IRL clade</taxon>
        <taxon>Trifolieae</taxon>
        <taxon>Trifolium</taxon>
    </lineage>
</organism>
<feature type="region of interest" description="Disordered" evidence="1">
    <location>
        <begin position="1"/>
        <end position="36"/>
    </location>
</feature>
<dbReference type="EMBL" id="ASHM01000835">
    <property type="protein sequence ID" value="PNY05505.1"/>
    <property type="molecule type" value="Genomic_DNA"/>
</dbReference>
<sequence length="96" mass="10100">MGRKKTLKKTPSGEKASPGGQAAEGPSSKRLKKSKTAEVDVAAALPSYSSGDDTDEDYAVFLQTYDPQETYPGDLPAAKGKSSRKKAVAKPKKKAA</sequence>
<evidence type="ECO:0000256" key="1">
    <source>
        <dbReference type="SAM" id="MobiDB-lite"/>
    </source>
</evidence>
<gene>
    <name evidence="2" type="ORF">L195_g001957</name>
</gene>
<feature type="region of interest" description="Disordered" evidence="1">
    <location>
        <begin position="67"/>
        <end position="96"/>
    </location>
</feature>
<name>A0A2K3NR45_TRIPR</name>
<evidence type="ECO:0000313" key="2">
    <source>
        <dbReference type="EMBL" id="PNY05505.1"/>
    </source>
</evidence>
<dbReference type="Proteomes" id="UP000236291">
    <property type="component" value="Unassembled WGS sequence"/>
</dbReference>